<evidence type="ECO:0000313" key="2">
    <source>
        <dbReference type="Proteomes" id="UP000632377"/>
    </source>
</evidence>
<accession>A0ABS1TIU0</accession>
<protein>
    <submittedName>
        <fullName evidence="1">YdeI/OmpD-associated family protein</fullName>
    </submittedName>
</protein>
<name>A0ABS1TIU0_9CLOT</name>
<comment type="caution">
    <text evidence="1">The sequence shown here is derived from an EMBL/GenBank/DDBJ whole genome shotgun (WGS) entry which is preliminary data.</text>
</comment>
<dbReference type="RefSeq" id="WP_202751272.1">
    <property type="nucleotide sequence ID" value="NZ_JAESWC010000023.1"/>
</dbReference>
<dbReference type="EMBL" id="JAESWC010000023">
    <property type="protein sequence ID" value="MBL4938511.1"/>
    <property type="molecule type" value="Genomic_DNA"/>
</dbReference>
<organism evidence="1 2">
    <name type="scientific">Clostridium rhizosphaerae</name>
    <dbReference type="NCBI Taxonomy" id="2803861"/>
    <lineage>
        <taxon>Bacteria</taxon>
        <taxon>Bacillati</taxon>
        <taxon>Bacillota</taxon>
        <taxon>Clostridia</taxon>
        <taxon>Eubacteriales</taxon>
        <taxon>Clostridiaceae</taxon>
        <taxon>Clostridium</taxon>
    </lineage>
</organism>
<keyword evidence="2" id="KW-1185">Reference proteome</keyword>
<proteinExistence type="predicted"/>
<gene>
    <name evidence="1" type="ORF">JK636_22665</name>
</gene>
<reference evidence="1 2" key="1">
    <citation type="submission" date="2021-01" db="EMBL/GenBank/DDBJ databases">
        <title>Genome public.</title>
        <authorList>
            <person name="Liu C."/>
            <person name="Sun Q."/>
        </authorList>
    </citation>
    <scope>NUCLEOTIDE SEQUENCE [LARGE SCALE GENOMIC DNA]</scope>
    <source>
        <strain evidence="1 2">YIM B02515</strain>
    </source>
</reference>
<dbReference type="Proteomes" id="UP000632377">
    <property type="component" value="Unassembled WGS sequence"/>
</dbReference>
<dbReference type="Pfam" id="PF13376">
    <property type="entry name" value="OmdA"/>
    <property type="match status" value="1"/>
</dbReference>
<evidence type="ECO:0000313" key="1">
    <source>
        <dbReference type="EMBL" id="MBL4938511.1"/>
    </source>
</evidence>
<sequence length="75" mass="8477">MIKNQNPIMGTPIELAEVMATSEKARLFYESLAPSYKKGYDEWVGGAKQEKTRKDRASKALLMLKAEKKTLTTKL</sequence>